<name>A0A2N9W4Z5_9HYPH</name>
<feature type="transmembrane region" description="Helical" evidence="1">
    <location>
        <begin position="78"/>
        <end position="99"/>
    </location>
</feature>
<protein>
    <recommendedName>
        <fullName evidence="4">DUF883 domain-containing protein</fullName>
    </recommendedName>
</protein>
<dbReference type="OrthoDB" id="8117114at2"/>
<dbReference type="Proteomes" id="UP000232163">
    <property type="component" value="Unassembled WGS sequence"/>
</dbReference>
<keyword evidence="1" id="KW-0812">Transmembrane</keyword>
<sequence length="102" mass="10981">MATNASNIRETVENGLESQIASLREELSVISKSLSDQGFELPDVRSTYNSVKRRSRKAARFVGSEANGAVEKAREHPLATVAIISAIAGIGLLAGMGAYRRY</sequence>
<evidence type="ECO:0000313" key="3">
    <source>
        <dbReference type="Proteomes" id="UP000232163"/>
    </source>
</evidence>
<reference evidence="2 3" key="1">
    <citation type="journal article" date="2017" name="Int J Environ Stud">
        <title>Does the Miocene-Pliocene relict legume Oxytropis triphylla form nitrogen-fixing nodules with a combination of bacterial strains?</title>
        <authorList>
            <person name="Safronova V."/>
            <person name="Belimov A."/>
            <person name="Sazanova A."/>
            <person name="Kuznetsova I."/>
            <person name="Popova J."/>
            <person name="Andronov E."/>
            <person name="Verkhozina A."/>
            <person name="Tikhonovich I."/>
        </authorList>
    </citation>
    <scope>NUCLEOTIDE SEQUENCE [LARGE SCALE GENOMIC DNA]</scope>
    <source>
        <strain evidence="2 3">Tri-38</strain>
    </source>
</reference>
<dbReference type="RefSeq" id="WP_099999055.1">
    <property type="nucleotide sequence ID" value="NZ_CP017940.1"/>
</dbReference>
<gene>
    <name evidence="2" type="ORF">B5P45_03185</name>
</gene>
<accession>A0A2N9W4Z5</accession>
<organism evidence="2 3">
    <name type="scientific">Phyllobacterium zundukense</name>
    <dbReference type="NCBI Taxonomy" id="1867719"/>
    <lineage>
        <taxon>Bacteria</taxon>
        <taxon>Pseudomonadati</taxon>
        <taxon>Pseudomonadota</taxon>
        <taxon>Alphaproteobacteria</taxon>
        <taxon>Hyphomicrobiales</taxon>
        <taxon>Phyllobacteriaceae</taxon>
        <taxon>Phyllobacterium</taxon>
    </lineage>
</organism>
<keyword evidence="3" id="KW-1185">Reference proteome</keyword>
<dbReference type="KEGG" id="pht:BLM14_08900"/>
<keyword evidence="1" id="KW-0472">Membrane</keyword>
<proteinExistence type="predicted"/>
<evidence type="ECO:0000313" key="2">
    <source>
        <dbReference type="EMBL" id="PIO46813.1"/>
    </source>
</evidence>
<comment type="caution">
    <text evidence="2">The sequence shown here is derived from an EMBL/GenBank/DDBJ whole genome shotgun (WGS) entry which is preliminary data.</text>
</comment>
<evidence type="ECO:0008006" key="4">
    <source>
        <dbReference type="Google" id="ProtNLM"/>
    </source>
</evidence>
<dbReference type="AlphaFoldDB" id="A0A2N9W4Z5"/>
<keyword evidence="1" id="KW-1133">Transmembrane helix</keyword>
<dbReference type="EMBL" id="MZMT01000003">
    <property type="protein sequence ID" value="PIO46813.1"/>
    <property type="molecule type" value="Genomic_DNA"/>
</dbReference>
<evidence type="ECO:0000256" key="1">
    <source>
        <dbReference type="SAM" id="Phobius"/>
    </source>
</evidence>